<protein>
    <submittedName>
        <fullName evidence="1">Uncharacterized protein</fullName>
    </submittedName>
</protein>
<reference evidence="2" key="1">
    <citation type="submission" date="2017-11" db="EMBL/GenBank/DDBJ databases">
        <authorList>
            <person name="Kuznetsova I."/>
            <person name="Sazanova A."/>
            <person name="Chirak E."/>
            <person name="Safronova V."/>
            <person name="Willems A."/>
        </authorList>
    </citation>
    <scope>NUCLEOTIDE SEQUENCE [LARGE SCALE GENOMIC DNA]</scope>
    <source>
        <strain evidence="2">CCBAU 03422</strain>
    </source>
</reference>
<dbReference type="EMBL" id="PGGM01000001">
    <property type="protein sequence ID" value="PSH66824.1"/>
    <property type="molecule type" value="Genomic_DNA"/>
</dbReference>
<dbReference type="AlphaFoldDB" id="A0A2P7BK41"/>
<proteinExistence type="predicted"/>
<gene>
    <name evidence="1" type="ORF">CU103_00025</name>
</gene>
<keyword evidence="2" id="KW-1185">Reference proteome</keyword>
<organism evidence="1 2">
    <name type="scientific">Phyllobacterium sophorae</name>
    <dbReference type="NCBI Taxonomy" id="1520277"/>
    <lineage>
        <taxon>Bacteria</taxon>
        <taxon>Pseudomonadati</taxon>
        <taxon>Pseudomonadota</taxon>
        <taxon>Alphaproteobacteria</taxon>
        <taxon>Hyphomicrobiales</taxon>
        <taxon>Phyllobacteriaceae</taxon>
        <taxon>Phyllobacterium</taxon>
    </lineage>
</organism>
<evidence type="ECO:0000313" key="1">
    <source>
        <dbReference type="EMBL" id="PSH66824.1"/>
    </source>
</evidence>
<dbReference type="Proteomes" id="UP000241764">
    <property type="component" value="Unassembled WGS sequence"/>
</dbReference>
<sequence>MQRAHNKASLLLDRCPKTDARCNELARVIMTMFESGIRDEDDLAAMAANRELNFLAVRGYFQKPFPFGHTEASLSEPRTEH</sequence>
<name>A0A2P7BK41_9HYPH</name>
<accession>A0A2P7BK41</accession>
<comment type="caution">
    <text evidence="1">The sequence shown here is derived from an EMBL/GenBank/DDBJ whole genome shotgun (WGS) entry which is preliminary data.</text>
</comment>
<evidence type="ECO:0000313" key="2">
    <source>
        <dbReference type="Proteomes" id="UP000241764"/>
    </source>
</evidence>